<proteinExistence type="predicted"/>
<dbReference type="Pfam" id="PF07217">
    <property type="entry name" value="Het-C"/>
    <property type="match status" value="1"/>
</dbReference>
<dbReference type="PANTHER" id="PTHR14905:SF7">
    <property type="entry name" value="VON WILLEBRAND FACTOR A DOMAIN-CONTAINING PROTEIN 7"/>
    <property type="match status" value="1"/>
</dbReference>
<sequence>MSELNSTFALNQLTAIARTTGELEFVLMFMPIFGYDVPATLFTKFRDALLSGEVENPEHRVDEDAERIASYDSDTRSISVDISAIEQALEDQTTAPDLLIEMLGAFGRHLHALFASELDALEPMPELLEAEEVGHNYAAMLALFDSTPETGTVFGYYTKAEETSPLLLDFSAAPELEALLPQEPDSLVIQPRFGAGTGNGSEHSFGHESIEHILKDAGFTERECKAIYFGNWLRDHSQIVDPKIVRPAGASQEQPWQLPREVLAQIIDIFAHEEFSSLQETDEDREAYRVTKEMLGVYRPSEHIDNPTNLDEAAVDPRTIDEDFEALVRPGDAQTQVNPHTSKKHHIDYAESYMRHKLFEAATLGKTPDGMRCFGEALHVLEDYFAHSNFVELSLIKQGHAVLPWTTPNGEYRHALPVVTGLFSSLDVIASVVEPLGKILFSTQDPKDKRQPGYRARTDKALLLVLSELEDRRWYNALNTLLAIRDGIRSNPLVRFSSRLLWAIGKPDRLVSQIMNAYLQKALVPIGELVHDHQTALGDPNTEPGVDPTHTQVAKDHDDHPFHALAARLAQWAVLEVGVKMRAIWAKDETESIDWIELQDLASSFLLHPNDSEWQDDIVSAWSATNAQAIEDGKSASYFERHRKQEMEQSQDRVKQLSENPNFQPIKLNDSFRNTFPLF</sequence>
<dbReference type="InterPro" id="IPR052577">
    <property type="entry name" value="VWA7"/>
</dbReference>
<accession>A0ABX8M6Z6</accession>
<reference evidence="1" key="1">
    <citation type="journal article" date="2021" name="Microorganisms">
        <title>The Ever-Expanding Pseudomonas Genus: Description of 43 New Species and Partition of the Pseudomonas putida Group.</title>
        <authorList>
            <person name="Girard L."/>
            <person name="Lood C."/>
            <person name="Hofte M."/>
            <person name="Vandamme P."/>
            <person name="Rokni-Zadeh H."/>
            <person name="van Noort V."/>
            <person name="Lavigne R."/>
            <person name="De Mot R."/>
        </authorList>
    </citation>
    <scope>NUCLEOTIDE SEQUENCE</scope>
    <source>
        <strain evidence="1">COW39</strain>
    </source>
</reference>
<name>A0ABX8M6Z6_9PSED</name>
<evidence type="ECO:0008006" key="3">
    <source>
        <dbReference type="Google" id="ProtNLM"/>
    </source>
</evidence>
<dbReference type="EMBL" id="CP077073">
    <property type="protein sequence ID" value="QXH34851.1"/>
    <property type="molecule type" value="Genomic_DNA"/>
</dbReference>
<keyword evidence="2" id="KW-1185">Reference proteome</keyword>
<gene>
    <name evidence="1" type="ORF">KSS95_22380</name>
</gene>
<evidence type="ECO:0000313" key="2">
    <source>
        <dbReference type="Proteomes" id="UP001047646"/>
    </source>
</evidence>
<dbReference type="InterPro" id="IPR010816">
    <property type="entry name" value="Het-C"/>
</dbReference>
<dbReference type="Proteomes" id="UP001047646">
    <property type="component" value="Chromosome"/>
</dbReference>
<organism evidence="1 2">
    <name type="scientific">Pseudomonas muyukensis</name>
    <dbReference type="NCBI Taxonomy" id="2842357"/>
    <lineage>
        <taxon>Bacteria</taxon>
        <taxon>Pseudomonadati</taxon>
        <taxon>Pseudomonadota</taxon>
        <taxon>Gammaproteobacteria</taxon>
        <taxon>Pseudomonadales</taxon>
        <taxon>Pseudomonadaceae</taxon>
        <taxon>Pseudomonas</taxon>
    </lineage>
</organism>
<dbReference type="PANTHER" id="PTHR14905">
    <property type="entry name" value="NG37"/>
    <property type="match status" value="1"/>
</dbReference>
<evidence type="ECO:0000313" key="1">
    <source>
        <dbReference type="EMBL" id="QXH34851.1"/>
    </source>
</evidence>
<dbReference type="RefSeq" id="WP_217849710.1">
    <property type="nucleotide sequence ID" value="NZ_CP077073.1"/>
</dbReference>
<protein>
    <recommendedName>
        <fullName evidence="3">Heterokaryon incompatibility protein Het-C</fullName>
    </recommendedName>
</protein>